<sequence>MATDTANPARPAPAAAVAALRGGVAELARARECGAWTPAPLERRIAELLAVATAGDGLLTADRVRAALWEGAFPLFQENDGRLAALLSQTLKVLHTVDACPRCAYGPGDSGHALRHALRHGDGCAVAVLAEVRAFLVVLARGHAQA</sequence>
<comment type="caution">
    <text evidence="1">The sequence shown here is derived from an EMBL/GenBank/DDBJ whole genome shotgun (WGS) entry which is preliminary data.</text>
</comment>
<protein>
    <submittedName>
        <fullName evidence="1">Uncharacterized protein</fullName>
    </submittedName>
</protein>
<dbReference type="Proteomes" id="UP000598297">
    <property type="component" value="Unassembled WGS sequence"/>
</dbReference>
<accession>A0A964XNR8</accession>
<gene>
    <name evidence="1" type="ORF">GUY60_21100</name>
</gene>
<dbReference type="OrthoDB" id="4232587at2"/>
<name>A0A964XNR8_9ACTN</name>
<dbReference type="EMBL" id="JAAAHS010000171">
    <property type="protein sequence ID" value="NBE53873.1"/>
    <property type="molecule type" value="Genomic_DNA"/>
</dbReference>
<evidence type="ECO:0000313" key="2">
    <source>
        <dbReference type="Proteomes" id="UP000598297"/>
    </source>
</evidence>
<dbReference type="AlphaFoldDB" id="A0A964XNR8"/>
<reference evidence="1" key="1">
    <citation type="submission" date="2020-01" db="EMBL/GenBank/DDBJ databases">
        <title>Whole-genome analyses of novel actinobacteria.</title>
        <authorList>
            <person name="Sahin N."/>
        </authorList>
    </citation>
    <scope>NUCLEOTIDE SEQUENCE</scope>
    <source>
        <strain evidence="1">YC537</strain>
    </source>
</reference>
<proteinExistence type="predicted"/>
<dbReference type="RefSeq" id="WP_161700161.1">
    <property type="nucleotide sequence ID" value="NZ_JAAAHS010000171.1"/>
</dbReference>
<keyword evidence="2" id="KW-1185">Reference proteome</keyword>
<evidence type="ECO:0000313" key="1">
    <source>
        <dbReference type="EMBL" id="NBE53873.1"/>
    </source>
</evidence>
<organism evidence="1 2">
    <name type="scientific">Streptomyces boluensis</name>
    <dbReference type="NCBI Taxonomy" id="1775135"/>
    <lineage>
        <taxon>Bacteria</taxon>
        <taxon>Bacillati</taxon>
        <taxon>Actinomycetota</taxon>
        <taxon>Actinomycetes</taxon>
        <taxon>Kitasatosporales</taxon>
        <taxon>Streptomycetaceae</taxon>
        <taxon>Streptomyces</taxon>
    </lineage>
</organism>